<accession>G0L4H6</accession>
<sequence length="32" mass="3936">MGEKKRAFCIKVLQRIDVRFFFSLFLDMVSYF</sequence>
<organism evidence="1 2">
    <name type="scientific">Zobellia galactanivorans (strain DSM 12802 / CCUG 47099 / CIP 106680 / NCIMB 13871 / Dsij)</name>
    <dbReference type="NCBI Taxonomy" id="63186"/>
    <lineage>
        <taxon>Bacteria</taxon>
        <taxon>Pseudomonadati</taxon>
        <taxon>Bacteroidota</taxon>
        <taxon>Flavobacteriia</taxon>
        <taxon>Flavobacteriales</taxon>
        <taxon>Flavobacteriaceae</taxon>
        <taxon>Zobellia</taxon>
    </lineage>
</organism>
<dbReference type="HOGENOM" id="CLU_3392144_0_0_10"/>
<dbReference type="EMBL" id="FP476056">
    <property type="protein sequence ID" value="CAZ95713.1"/>
    <property type="molecule type" value="Genomic_DNA"/>
</dbReference>
<dbReference type="STRING" id="63186.ZOBELLIA_1658"/>
<keyword evidence="2" id="KW-1185">Reference proteome</keyword>
<evidence type="ECO:0000313" key="1">
    <source>
        <dbReference type="EMBL" id="CAZ95713.1"/>
    </source>
</evidence>
<name>G0L4H6_ZOBGA</name>
<dbReference type="KEGG" id="zga:ZOBELLIA_1658"/>
<protein>
    <submittedName>
        <fullName evidence="1">Uncharacterized protein</fullName>
    </submittedName>
</protein>
<dbReference type="Proteomes" id="UP000008898">
    <property type="component" value="Chromosome"/>
</dbReference>
<reference evidence="1 2" key="2">
    <citation type="journal article" date="2012" name="Environ. Microbiol.">
        <title>Characterization of the first alginolytic operons in a marine bacterium: from their emergence in marine Flavobacteriia to their independent transfers to marine Proteobacteria and human gut Bacteroides.</title>
        <authorList>
            <person name="Thomas F."/>
            <person name="Barbeyron T."/>
            <person name="Tonon T."/>
            <person name="Genicot S."/>
            <person name="Czjzek M."/>
            <person name="Michel G."/>
        </authorList>
    </citation>
    <scope>NUCLEOTIDE SEQUENCE [LARGE SCALE GENOMIC DNA]</scope>
    <source>
        <strain evidence="2">DSM 12802 / CCUG 47099 / CIP 106680 / NCIMB 13871 / Dsij</strain>
    </source>
</reference>
<evidence type="ECO:0000313" key="2">
    <source>
        <dbReference type="Proteomes" id="UP000008898"/>
    </source>
</evidence>
<dbReference type="AlphaFoldDB" id="G0L4H6"/>
<reference evidence="2" key="1">
    <citation type="submission" date="2009-07" db="EMBL/GenBank/DDBJ databases">
        <title>Complete genome sequence of Zobellia galactanivorans Dsij.</title>
        <authorList>
            <consortium name="Genoscope - CEA"/>
        </authorList>
    </citation>
    <scope>NUCLEOTIDE SEQUENCE [LARGE SCALE GENOMIC DNA]</scope>
    <source>
        <strain evidence="2">DSM 12802 / CCUG 47099 / CIP 106680 / NCIMB 13871 / Dsij</strain>
    </source>
</reference>
<proteinExistence type="predicted"/>
<gene>
    <name evidence="1" type="ordered locus">zobellia_1658</name>
</gene>